<dbReference type="Pfam" id="PF12621">
    <property type="entry name" value="PHM7_ext"/>
    <property type="match status" value="1"/>
</dbReference>
<gene>
    <name evidence="4" type="ORF">EYC84_000312</name>
</gene>
<reference evidence="4 5" key="1">
    <citation type="submission" date="2019-06" db="EMBL/GenBank/DDBJ databases">
        <title>Genome Sequence of the Brown Rot Fungal Pathogen Monilinia fructicola.</title>
        <authorList>
            <person name="De Miccolis Angelini R.M."/>
            <person name="Landi L."/>
            <person name="Abate D."/>
            <person name="Pollastro S."/>
            <person name="Romanazzi G."/>
            <person name="Faretra F."/>
        </authorList>
    </citation>
    <scope>NUCLEOTIDE SEQUENCE [LARGE SCALE GENOMIC DNA]</scope>
    <source>
        <strain evidence="4 5">Mfrc123</strain>
    </source>
</reference>
<feature type="domain" description="10TM putative phosphate transporter extracellular tail" evidence="3">
    <location>
        <begin position="168"/>
        <end position="262"/>
    </location>
</feature>
<dbReference type="PANTHER" id="PTHR13018:SF26">
    <property type="entry name" value="DOMAIN PROTEIN, PUTATIVE (AFU_ORTHOLOGUE AFUA_5G10920)-RELATED"/>
    <property type="match status" value="1"/>
</dbReference>
<organism evidence="4 5">
    <name type="scientific">Monilinia fructicola</name>
    <name type="common">Brown rot fungus</name>
    <name type="synonym">Ciboria fructicola</name>
    <dbReference type="NCBI Taxonomy" id="38448"/>
    <lineage>
        <taxon>Eukaryota</taxon>
        <taxon>Fungi</taxon>
        <taxon>Dikarya</taxon>
        <taxon>Ascomycota</taxon>
        <taxon>Pezizomycotina</taxon>
        <taxon>Leotiomycetes</taxon>
        <taxon>Helotiales</taxon>
        <taxon>Sclerotiniaceae</taxon>
        <taxon>Monilinia</taxon>
    </lineage>
</organism>
<dbReference type="GO" id="GO:0005227">
    <property type="term" value="F:calcium-activated cation channel activity"/>
    <property type="evidence" value="ECO:0007669"/>
    <property type="project" value="InterPro"/>
</dbReference>
<evidence type="ECO:0000313" key="5">
    <source>
        <dbReference type="Proteomes" id="UP000322873"/>
    </source>
</evidence>
<dbReference type="PROSITE" id="PS51257">
    <property type="entry name" value="PROKAR_LIPOPROTEIN"/>
    <property type="match status" value="1"/>
</dbReference>
<dbReference type="InterPro" id="IPR003864">
    <property type="entry name" value="CSC1/OSCA1-like_7TM"/>
</dbReference>
<dbReference type="Proteomes" id="UP000322873">
    <property type="component" value="Unassembled WGS sequence"/>
</dbReference>
<dbReference type="PANTHER" id="PTHR13018">
    <property type="entry name" value="PROBABLE MEMBRANE PROTEIN DUF221-RELATED"/>
    <property type="match status" value="1"/>
</dbReference>
<sequence>MYTKWTSLSAISWGSTLPVFTNIAVIGITYSCIAPLVLGFATIGMSLFYLAYRYNVLFVTDTQIDTKGLIYPRALQQLLTGVYLSELCLIGLFAIGKAWPQLVLMIVFLVFTVLYHVSLNAAMDPLLNSLPKSLEAEEESTRGELEAGNGSSDVASHAKPQGGLFAKFFKPHIYCDYASLRALVPQSHLDADNLYDEFSARNAYHPPSVVSEAPLLWIPRDDAGISTQEVAHTSKVIPITDEGCTLDEKNNLVWDVEGARPPLWQPKILY</sequence>
<dbReference type="InterPro" id="IPR045122">
    <property type="entry name" value="Csc1-like"/>
</dbReference>
<keyword evidence="5" id="KW-1185">Reference proteome</keyword>
<evidence type="ECO:0000259" key="2">
    <source>
        <dbReference type="Pfam" id="PF02714"/>
    </source>
</evidence>
<dbReference type="Pfam" id="PF02714">
    <property type="entry name" value="RSN1_7TM"/>
    <property type="match status" value="1"/>
</dbReference>
<evidence type="ECO:0000313" key="4">
    <source>
        <dbReference type="EMBL" id="KAA8570932.1"/>
    </source>
</evidence>
<evidence type="ECO:0000256" key="1">
    <source>
        <dbReference type="SAM" id="Phobius"/>
    </source>
</evidence>
<dbReference type="VEuPathDB" id="FungiDB:MFRU_011g00300"/>
<dbReference type="AlphaFoldDB" id="A0A5M9JT08"/>
<feature type="transmembrane region" description="Helical" evidence="1">
    <location>
        <begin position="102"/>
        <end position="123"/>
    </location>
</feature>
<keyword evidence="1" id="KW-0812">Transmembrane</keyword>
<feature type="domain" description="CSC1/OSCA1-like 7TM region" evidence="2">
    <location>
        <begin position="2"/>
        <end position="93"/>
    </location>
</feature>
<proteinExistence type="predicted"/>
<dbReference type="InterPro" id="IPR022257">
    <property type="entry name" value="PHM7_ext"/>
</dbReference>
<dbReference type="EMBL" id="VICG01000006">
    <property type="protein sequence ID" value="KAA8570932.1"/>
    <property type="molecule type" value="Genomic_DNA"/>
</dbReference>
<comment type="caution">
    <text evidence="4">The sequence shown here is derived from an EMBL/GenBank/DDBJ whole genome shotgun (WGS) entry which is preliminary data.</text>
</comment>
<name>A0A5M9JT08_MONFR</name>
<protein>
    <recommendedName>
        <fullName evidence="6">CSC1/OSCA1-like 7TM region domain-containing protein</fullName>
    </recommendedName>
</protein>
<keyword evidence="1" id="KW-0472">Membrane</keyword>
<evidence type="ECO:0000259" key="3">
    <source>
        <dbReference type="Pfam" id="PF12621"/>
    </source>
</evidence>
<evidence type="ECO:0008006" key="6">
    <source>
        <dbReference type="Google" id="ProtNLM"/>
    </source>
</evidence>
<keyword evidence="1" id="KW-1133">Transmembrane helix</keyword>
<dbReference type="GO" id="GO:0005886">
    <property type="term" value="C:plasma membrane"/>
    <property type="evidence" value="ECO:0007669"/>
    <property type="project" value="TreeGrafter"/>
</dbReference>
<feature type="transmembrane region" description="Helical" evidence="1">
    <location>
        <begin position="78"/>
        <end position="96"/>
    </location>
</feature>
<feature type="transmembrane region" description="Helical" evidence="1">
    <location>
        <begin position="20"/>
        <end position="50"/>
    </location>
</feature>
<accession>A0A5M9JT08</accession>